<dbReference type="Proteomes" id="UP001065322">
    <property type="component" value="Chromosome"/>
</dbReference>
<evidence type="ECO:0000313" key="3">
    <source>
        <dbReference type="EMBL" id="UXD86494.1"/>
    </source>
</evidence>
<accession>A0ABY6A636</accession>
<reference evidence="4" key="1">
    <citation type="submission" date="2020-06" db="EMBL/GenBank/DDBJ databases">
        <title>Thalassolituus marinus alknpb1M-1, a hydrocarbon-degrading bacterium isolated from the deep-sea overlying water using an in-situ strategy from the South China Sea basin.</title>
        <authorList>
            <person name="Dong C."/>
            <person name="Chen Y."/>
            <person name="Shao Z."/>
        </authorList>
    </citation>
    <scope>NUCLEOTIDE SEQUENCE [LARGE SCALE GENOMIC DNA]</scope>
    <source>
        <strain evidence="4">alknpb1M-1</strain>
    </source>
</reference>
<evidence type="ECO:0000256" key="1">
    <source>
        <dbReference type="SAM" id="MobiDB-lite"/>
    </source>
</evidence>
<dbReference type="Gene3D" id="1.10.3210.10">
    <property type="entry name" value="Hypothetical protein af1432"/>
    <property type="match status" value="1"/>
</dbReference>
<dbReference type="SUPFAM" id="SSF109604">
    <property type="entry name" value="HD-domain/PDEase-like"/>
    <property type="match status" value="1"/>
</dbReference>
<gene>
    <name evidence="3" type="ORF">HUF19_03105</name>
</gene>
<proteinExistence type="predicted"/>
<feature type="domain" description="HDOD" evidence="2">
    <location>
        <begin position="23"/>
        <end position="227"/>
    </location>
</feature>
<dbReference type="RefSeq" id="WP_260998448.1">
    <property type="nucleotide sequence ID" value="NZ_CP054475.1"/>
</dbReference>
<dbReference type="InterPro" id="IPR013976">
    <property type="entry name" value="HDOD"/>
</dbReference>
<evidence type="ECO:0000313" key="4">
    <source>
        <dbReference type="Proteomes" id="UP001065322"/>
    </source>
</evidence>
<keyword evidence="4" id="KW-1185">Reference proteome</keyword>
<sequence length="541" mass="60873">MTHLSIAKPPATLWQALAECHDFPVLEESRERIRQQMHNRSVSFEDLASSVERDPALCLHLLRLSVERHPGCNEQISGAASCLSLLGMQELVKLMKQLPVVSADTEDPAAQLYRNALLTAQLAGNLAALWAASKGNTSVSYARWSTMLSSAPLWLALLHYPQAQNWLHLLGRGYELGESTRAVFGNQLPAIQKLNKQLSLPVMAAALFNKENWPSAEQWRVLRHHDPRDLDNQRPLLHHCQQPAMISLMANSLAWHWHIAPDGRHSKRWQTLVSHWLGKPEHMLQPELRQLQVQTSKQQHSGIATGLQLLLSPQPTVHTYPWIETENAAPKQPMSGEQAQPDHQRRATPAVNAEPQERHSDDKYMKKLLRQLQQEPDSFGDWHYLMRGMLKGVCAGIGLSSACIALLNKDRTVLKVFYVEGMSEQAPMRRFAVDMRKPSLFSKLLEKQASLLLNRDNRQRFLQHLPPATCELIPAQTMMMSIDAGAAPIGVMMGFAAEHQPELSQAEYISFKNLCQVSSQSLAILKTNTEKKRRAAGNNSQ</sequence>
<evidence type="ECO:0000259" key="2">
    <source>
        <dbReference type="PROSITE" id="PS51833"/>
    </source>
</evidence>
<dbReference type="Pfam" id="PF08668">
    <property type="entry name" value="HDOD"/>
    <property type="match status" value="1"/>
</dbReference>
<dbReference type="EMBL" id="CP054475">
    <property type="protein sequence ID" value="UXD86494.1"/>
    <property type="molecule type" value="Genomic_DNA"/>
</dbReference>
<protein>
    <submittedName>
        <fullName evidence="3">HDOD domain-containing protein</fullName>
    </submittedName>
</protein>
<organism evidence="3 4">
    <name type="scientific">Thalassolituus hydrocarboniclasticus</name>
    <dbReference type="NCBI Taxonomy" id="2742796"/>
    <lineage>
        <taxon>Bacteria</taxon>
        <taxon>Pseudomonadati</taxon>
        <taxon>Pseudomonadota</taxon>
        <taxon>Gammaproteobacteria</taxon>
        <taxon>Oceanospirillales</taxon>
        <taxon>Oceanospirillaceae</taxon>
        <taxon>Thalassolituus</taxon>
    </lineage>
</organism>
<name>A0ABY6A636_9GAMM</name>
<feature type="region of interest" description="Disordered" evidence="1">
    <location>
        <begin position="330"/>
        <end position="362"/>
    </location>
</feature>
<dbReference type="PROSITE" id="PS51833">
    <property type="entry name" value="HDOD"/>
    <property type="match status" value="1"/>
</dbReference>